<reference evidence="1 2" key="1">
    <citation type="journal article" date="2013" name="Genome Announc.">
        <title>Draft genome sequences for three mercury-methylating, sulfate-reducing bacteria.</title>
        <authorList>
            <person name="Brown S.D."/>
            <person name="Hurt R.A.Jr."/>
            <person name="Gilmour C.C."/>
            <person name="Elias D.A."/>
        </authorList>
    </citation>
    <scope>NUCLEOTIDE SEQUENCE [LARGE SCALE GENOMIC DNA]</scope>
    <source>
        <strain evidence="1 2">DSM 2059</strain>
    </source>
</reference>
<dbReference type="OrthoDB" id="9999104at2"/>
<dbReference type="EMBL" id="ATHJ01000063">
    <property type="protein sequence ID" value="EPR42854.1"/>
    <property type="molecule type" value="Genomic_DNA"/>
</dbReference>
<dbReference type="STRING" id="897.B2D07_13290"/>
<evidence type="ECO:0000313" key="2">
    <source>
        <dbReference type="Proteomes" id="UP000014977"/>
    </source>
</evidence>
<evidence type="ECO:0000313" key="1">
    <source>
        <dbReference type="EMBL" id="EPR42854.1"/>
    </source>
</evidence>
<proteinExistence type="predicted"/>
<dbReference type="Proteomes" id="UP000014977">
    <property type="component" value="Unassembled WGS sequence"/>
</dbReference>
<dbReference type="AlphaFoldDB" id="S7V882"/>
<gene>
    <name evidence="1" type="ORF">dsmv_1505</name>
</gene>
<organism evidence="1 2">
    <name type="scientific">Desulfococcus multivorans DSM 2059</name>
    <dbReference type="NCBI Taxonomy" id="1121405"/>
    <lineage>
        <taxon>Bacteria</taxon>
        <taxon>Pseudomonadati</taxon>
        <taxon>Thermodesulfobacteriota</taxon>
        <taxon>Desulfobacteria</taxon>
        <taxon>Desulfobacterales</taxon>
        <taxon>Desulfococcaceae</taxon>
        <taxon>Desulfococcus</taxon>
    </lineage>
</organism>
<sequence length="282" mass="31119">MAGKANETYTAPPGIRRERGVLSRLEYMGCRCISKGSTPPGEHGFDAVSGRSCIALDFDGTLILEHVPIVWVLFLLRFSNWTLTRRLAFMVKSAVRGTAALMLSRGAAWAPWAVRATFGAFKGVEVESLAALVHGAPMPSTPGSAHTLHLNPSVMTILRAILCSFRSHPEVHVYSQGSSREVVQQFLDRSDVRKCFDEIGVSPAAIVVHANRMIADRNGCFTGGVEGMILTKFNRLDMMPHQTVFIGDDADERILNRLPLGKTIRFINWRRWEGLKTQAGRA</sequence>
<dbReference type="SUPFAM" id="SSF56784">
    <property type="entry name" value="HAD-like"/>
    <property type="match status" value="1"/>
</dbReference>
<dbReference type="InterPro" id="IPR036412">
    <property type="entry name" value="HAD-like_sf"/>
</dbReference>
<keyword evidence="2" id="KW-1185">Reference proteome</keyword>
<comment type="caution">
    <text evidence="1">The sequence shown here is derived from an EMBL/GenBank/DDBJ whole genome shotgun (WGS) entry which is preliminary data.</text>
</comment>
<accession>S7V882</accession>
<dbReference type="RefSeq" id="WP_020875889.1">
    <property type="nucleotide sequence ID" value="NZ_ATHJ01000063.1"/>
</dbReference>
<evidence type="ECO:0008006" key="3">
    <source>
        <dbReference type="Google" id="ProtNLM"/>
    </source>
</evidence>
<protein>
    <recommendedName>
        <fullName evidence="3">Haloacid dehalogenase domain protein hydrolase</fullName>
    </recommendedName>
</protein>
<name>S7V882_DESML</name>